<proteinExistence type="predicted"/>
<evidence type="ECO:0000313" key="1">
    <source>
        <dbReference type="EMBL" id="EHC91020.1"/>
    </source>
</evidence>
<organism evidence="1 2">
    <name type="scientific">Salmonella enterica subsp. enterica serovar Uganda str. R8-3404</name>
    <dbReference type="NCBI Taxonomy" id="913083"/>
    <lineage>
        <taxon>Bacteria</taxon>
        <taxon>Pseudomonadati</taxon>
        <taxon>Pseudomonadota</taxon>
        <taxon>Gammaproteobacteria</taxon>
        <taxon>Enterobacterales</taxon>
        <taxon>Enterobacteriaceae</taxon>
        <taxon>Salmonella</taxon>
    </lineage>
</organism>
<evidence type="ECO:0000313" key="2">
    <source>
        <dbReference type="Proteomes" id="UP000003915"/>
    </source>
</evidence>
<feature type="non-terminal residue" evidence="1">
    <location>
        <position position="72"/>
    </location>
</feature>
<sequence>MYKFNHLLSKMVYIILRNEKIKLLILKVFFCCQVDKNRFSIRFKADFISLFLQKLAHCDQLVEPLSAQNYYR</sequence>
<gene>
    <name evidence="1" type="ORF">LTSEUGA_2877</name>
</gene>
<dbReference type="Proteomes" id="UP000003915">
    <property type="component" value="Unassembled WGS sequence"/>
</dbReference>
<dbReference type="AlphaFoldDB" id="A0A6C8H2J8"/>
<protein>
    <submittedName>
        <fullName evidence="1">Uncharacterized protein</fullName>
    </submittedName>
</protein>
<dbReference type="EMBL" id="AFCV01000732">
    <property type="protein sequence ID" value="EHC91020.1"/>
    <property type="molecule type" value="Genomic_DNA"/>
</dbReference>
<accession>A0A6C8H2J8</accession>
<reference evidence="1 2" key="1">
    <citation type="journal article" date="2011" name="BMC Genomics">
        <title>Genome sequencing reveals diversification of virulence factor content and possible host adaptation in distinct subpopulations of Salmonella enterica.</title>
        <authorList>
            <person name="den Bakker H.C."/>
            <person name="Moreno Switt A.I."/>
            <person name="Govoni G."/>
            <person name="Cummings C.A."/>
            <person name="Ranieri M.L."/>
            <person name="Degoricija L."/>
            <person name="Hoelzer K."/>
            <person name="Rodriguez-Rivera L.D."/>
            <person name="Brown S."/>
            <person name="Bolchacova E."/>
            <person name="Furtado M.R."/>
            <person name="Wiedmann M."/>
        </authorList>
    </citation>
    <scope>NUCLEOTIDE SEQUENCE [LARGE SCALE GENOMIC DNA]</scope>
    <source>
        <strain evidence="1 2">R8-3404</strain>
    </source>
</reference>
<comment type="caution">
    <text evidence="1">The sequence shown here is derived from an EMBL/GenBank/DDBJ whole genome shotgun (WGS) entry which is preliminary data.</text>
</comment>
<name>A0A6C8H2J8_SALET</name>